<dbReference type="Gene3D" id="2.60.40.1080">
    <property type="match status" value="1"/>
</dbReference>
<dbReference type="InterPro" id="IPR003343">
    <property type="entry name" value="Big_2"/>
</dbReference>
<dbReference type="Pfam" id="PF02368">
    <property type="entry name" value="Big_2"/>
    <property type="match status" value="1"/>
</dbReference>
<evidence type="ECO:0000313" key="10">
    <source>
        <dbReference type="EMBL" id="KXU08152.1"/>
    </source>
</evidence>
<keyword evidence="7" id="KW-1133">Transmembrane helix</keyword>
<feature type="region of interest" description="Disordered" evidence="6">
    <location>
        <begin position="967"/>
        <end position="1022"/>
    </location>
</feature>
<dbReference type="Pfam" id="PF00746">
    <property type="entry name" value="Gram_pos_anchor"/>
    <property type="match status" value="1"/>
</dbReference>
<dbReference type="Proteomes" id="UP000071369">
    <property type="component" value="Unassembled WGS sequence"/>
</dbReference>
<evidence type="ECO:0000259" key="9">
    <source>
        <dbReference type="PROSITE" id="PS50847"/>
    </source>
</evidence>
<sequence>MKTKQALLAGLLFACLYLPAHVAADSPEIKTDIEHGQTSGTDFNTTYIGQWDDYGYLHGGYGDVQVNFIGHRAQIWATKSDLSGIVEVWVDGVKHGEFDAHTADYENGVNVYTITDLEEGPHTVLLKQKDSNNYFYYNGMSTYRNEEVRLITELTGLPESITVDTLSRQVLTFQGQPTNANESVQFSSKNPEIAQVDEKGIVYGVKEGQTEIVLKTQNIERTVPVTVIPAENNLSISQGSTDQHTSQDQYDHVLELDQVTTASRPVWLGDEVNGQFILKSKNQDLKQIHISPSDFISDAGSISSDKVQTYFLKETSAYVGRGGQKFVLPDASAPHEMVPDILDKAAYTDLASNHLQAVWLKISVPRDAKPGLYKGHFTVTAENLSKPIQVPYQFEVLPIEQPKDTNRFSMELWQYPFTTARYYGLSEEEWFSDKHMEILKQQLSEYVKIGGGAITTTISEDPWNHQTYDAYPSMVKWTKQADGHFDFDFTNYDKYVELALSLGINKQIKSFSLTPWENQIGYFDVTQQRMQSLSLPVGSAEWTAIWGEFLRAYIQHLDEKGWFDLAYMSMDERPLETMEHVVSLIEQYKNKDGKSLKISAAMNYSAEKAEILNHIHDISIDLAQIQDEVAVRKLAHDRRQKGFTTTLYTCVGDYPSSFARSAPVESAWTLWYAQSLGMDGYLRWAYDAWVKDPLTNIDHWWWESGDPFLVYPGDKDGKDKTPRTSPRFENFKEAKRQIEKLRWIKEAIPETADEIDTFVQSLVREYGVVNAYGANESKSMEQNKAVEAEVARMNQKVEELSRRYAKQLAKVYSEVPQTAPVQEELPTFVVPSYFDNSKQVSFDTDNTVTFKGTEPHFISVTTTVGQLPQNTFSLVVKSLSQGNYHVFDGKKGDLYDLYFVDAEGHKVPVDNITAKVRIPVSAEVETAFSLSEDGQITSLPFTQVDAHHIEITVSHFSLYGVLYKKQETPNEDPHEDPEQASNTQPLNKQTKKQDQQKISNDEDGQQNNPSDTASSPTKEEQLPKTGLANNFELSLLGLLGLAFGITFFKRTRK</sequence>
<feature type="compositionally biased region" description="Polar residues" evidence="6">
    <location>
        <begin position="979"/>
        <end position="988"/>
    </location>
</feature>
<protein>
    <submittedName>
        <fullName evidence="10">Neuraminidase NanP</fullName>
    </submittedName>
</protein>
<evidence type="ECO:0000256" key="3">
    <source>
        <dbReference type="ARBA" id="ARBA00022729"/>
    </source>
</evidence>
<evidence type="ECO:0000256" key="6">
    <source>
        <dbReference type="SAM" id="MobiDB-lite"/>
    </source>
</evidence>
<keyword evidence="7" id="KW-0472">Membrane</keyword>
<dbReference type="Pfam" id="PF22680">
    <property type="entry name" value="Glyco_hydro_123_N_2"/>
    <property type="match status" value="1"/>
</dbReference>
<evidence type="ECO:0000256" key="4">
    <source>
        <dbReference type="ARBA" id="ARBA00023088"/>
    </source>
</evidence>
<evidence type="ECO:0000313" key="11">
    <source>
        <dbReference type="Proteomes" id="UP000071369"/>
    </source>
</evidence>
<accession>A0A139R018</accession>
<keyword evidence="5" id="KW-0175">Coiled coil</keyword>
<dbReference type="InterPro" id="IPR025150">
    <property type="entry name" value="GH123_cat"/>
</dbReference>
<keyword evidence="3 8" id="KW-0732">Signal</keyword>
<keyword evidence="1" id="KW-0134">Cell wall</keyword>
<comment type="caution">
    <text evidence="10">The sequence shown here is derived from an EMBL/GenBank/DDBJ whole genome shotgun (WGS) entry which is preliminary data.</text>
</comment>
<dbReference type="SMART" id="SM00635">
    <property type="entry name" value="BID_2"/>
    <property type="match status" value="1"/>
</dbReference>
<dbReference type="AlphaFoldDB" id="A0A139R018"/>
<dbReference type="InterPro" id="IPR019931">
    <property type="entry name" value="LPXTG_anchor"/>
</dbReference>
<dbReference type="Gene3D" id="2.60.120.260">
    <property type="entry name" value="Galactose-binding domain-like"/>
    <property type="match status" value="1"/>
</dbReference>
<proteinExistence type="predicted"/>
<dbReference type="PROSITE" id="PS51257">
    <property type="entry name" value="PROKAR_LIPOPROTEIN"/>
    <property type="match status" value="1"/>
</dbReference>
<name>A0A139R018_STROR</name>
<dbReference type="PATRIC" id="fig|1303.86.peg.618"/>
<feature type="signal peptide" evidence="8">
    <location>
        <begin position="1"/>
        <end position="22"/>
    </location>
</feature>
<feature type="coiled-coil region" evidence="5">
    <location>
        <begin position="783"/>
        <end position="810"/>
    </location>
</feature>
<dbReference type="SUPFAM" id="SSF49373">
    <property type="entry name" value="Invasin/intimin cell-adhesion fragments"/>
    <property type="match status" value="1"/>
</dbReference>
<evidence type="ECO:0000256" key="2">
    <source>
        <dbReference type="ARBA" id="ARBA00022525"/>
    </source>
</evidence>
<dbReference type="PROSITE" id="PS50847">
    <property type="entry name" value="GRAM_POS_ANCHORING"/>
    <property type="match status" value="1"/>
</dbReference>
<dbReference type="RefSeq" id="WP_061852577.1">
    <property type="nucleotide sequence ID" value="NZ_KQ970788.1"/>
</dbReference>
<feature type="transmembrane region" description="Helical" evidence="7">
    <location>
        <begin position="1031"/>
        <end position="1048"/>
    </location>
</feature>
<gene>
    <name evidence="10" type="ORF">SORDD25_00600</name>
</gene>
<evidence type="ECO:0000256" key="5">
    <source>
        <dbReference type="SAM" id="Coils"/>
    </source>
</evidence>
<dbReference type="EMBL" id="LQZC01000006">
    <property type="protein sequence ID" value="KXU08152.1"/>
    <property type="molecule type" value="Genomic_DNA"/>
</dbReference>
<feature type="chain" id="PRO_5039559825" evidence="8">
    <location>
        <begin position="23"/>
        <end position="1053"/>
    </location>
</feature>
<organism evidence="10 11">
    <name type="scientific">Streptococcus oralis</name>
    <dbReference type="NCBI Taxonomy" id="1303"/>
    <lineage>
        <taxon>Bacteria</taxon>
        <taxon>Bacillati</taxon>
        <taxon>Bacillota</taxon>
        <taxon>Bacilli</taxon>
        <taxon>Lactobacillales</taxon>
        <taxon>Streptococcaceae</taxon>
        <taxon>Streptococcus</taxon>
    </lineage>
</organism>
<dbReference type="NCBIfam" id="TIGR01167">
    <property type="entry name" value="LPXTG_anchor"/>
    <property type="match status" value="1"/>
</dbReference>
<dbReference type="Pfam" id="PF13320">
    <property type="entry name" value="GH123_cat"/>
    <property type="match status" value="1"/>
</dbReference>
<evidence type="ECO:0000256" key="1">
    <source>
        <dbReference type="ARBA" id="ARBA00022512"/>
    </source>
</evidence>
<keyword evidence="4" id="KW-0572">Peptidoglycan-anchor</keyword>
<evidence type="ECO:0000256" key="8">
    <source>
        <dbReference type="SAM" id="SignalP"/>
    </source>
</evidence>
<feature type="compositionally biased region" description="Polar residues" evidence="6">
    <location>
        <begin position="1005"/>
        <end position="1016"/>
    </location>
</feature>
<feature type="domain" description="Gram-positive cocci surface proteins LPxTG" evidence="9">
    <location>
        <begin position="1022"/>
        <end position="1053"/>
    </location>
</feature>
<reference evidence="10 11" key="1">
    <citation type="submission" date="2016-01" db="EMBL/GenBank/DDBJ databases">
        <title>Highly variable Streptococcus oralis are common among viridans streptococci isolated from primates.</title>
        <authorList>
            <person name="Denapaite D."/>
            <person name="Rieger M."/>
            <person name="Koendgen S."/>
            <person name="Brueckner R."/>
            <person name="Ochigava I."/>
            <person name="Kappeler P."/>
            <person name="Maetz-Rensing K."/>
            <person name="Leendertz F."/>
            <person name="Hakenbeck R."/>
        </authorList>
    </citation>
    <scope>NUCLEOTIDE SEQUENCE [LARGE SCALE GENOMIC DNA]</scope>
    <source>
        <strain evidence="10 11">DD25</strain>
    </source>
</reference>
<keyword evidence="7" id="KW-0812">Transmembrane</keyword>
<dbReference type="InterPro" id="IPR053850">
    <property type="entry name" value="Glyco_hydro_123_N_2"/>
</dbReference>
<keyword evidence="2" id="KW-0964">Secreted</keyword>
<dbReference type="InterPro" id="IPR008964">
    <property type="entry name" value="Invasin/intimin_cell_adhesion"/>
</dbReference>
<evidence type="ECO:0000256" key="7">
    <source>
        <dbReference type="SAM" id="Phobius"/>
    </source>
</evidence>